<feature type="region of interest" description="Disordered" evidence="1">
    <location>
        <begin position="26"/>
        <end position="64"/>
    </location>
</feature>
<dbReference type="EMBL" id="CP109135">
    <property type="protein sequence ID" value="WSD21694.1"/>
    <property type="molecule type" value="Genomic_DNA"/>
</dbReference>
<feature type="chain" id="PRO_5047078225" description="Lipoprotein" evidence="2">
    <location>
        <begin position="23"/>
        <end position="275"/>
    </location>
</feature>
<evidence type="ECO:0008006" key="5">
    <source>
        <dbReference type="Google" id="ProtNLM"/>
    </source>
</evidence>
<keyword evidence="2" id="KW-0732">Signal</keyword>
<dbReference type="GeneID" id="93930014"/>
<keyword evidence="4" id="KW-1185">Reference proteome</keyword>
<evidence type="ECO:0000256" key="2">
    <source>
        <dbReference type="SAM" id="SignalP"/>
    </source>
</evidence>
<feature type="compositionally biased region" description="Low complexity" evidence="1">
    <location>
        <begin position="31"/>
        <end position="48"/>
    </location>
</feature>
<evidence type="ECO:0000313" key="4">
    <source>
        <dbReference type="Proteomes" id="UP001340816"/>
    </source>
</evidence>
<name>A0ABZ1HWE8_STRPH</name>
<evidence type="ECO:0000313" key="3">
    <source>
        <dbReference type="EMBL" id="WSD21694.1"/>
    </source>
</evidence>
<accession>A0ABZ1HWE8</accession>
<feature type="region of interest" description="Disordered" evidence="1">
    <location>
        <begin position="149"/>
        <end position="181"/>
    </location>
</feature>
<dbReference type="PROSITE" id="PS51257">
    <property type="entry name" value="PROKAR_LIPOPROTEIN"/>
    <property type="match status" value="1"/>
</dbReference>
<dbReference type="RefSeq" id="WP_326733050.1">
    <property type="nucleotide sequence ID" value="NZ_CP108011.1"/>
</dbReference>
<protein>
    <recommendedName>
        <fullName evidence="5">Lipoprotein</fullName>
    </recommendedName>
</protein>
<evidence type="ECO:0000256" key="1">
    <source>
        <dbReference type="SAM" id="MobiDB-lite"/>
    </source>
</evidence>
<reference evidence="3 4" key="1">
    <citation type="submission" date="2022-10" db="EMBL/GenBank/DDBJ databases">
        <title>The complete genomes of actinobacterial strains from the NBC collection.</title>
        <authorList>
            <person name="Joergensen T.S."/>
            <person name="Alvarez Arevalo M."/>
            <person name="Sterndorff E.B."/>
            <person name="Faurdal D."/>
            <person name="Vuksanovic O."/>
            <person name="Mourched A.-S."/>
            <person name="Charusanti P."/>
            <person name="Shaw S."/>
            <person name="Blin K."/>
            <person name="Weber T."/>
        </authorList>
    </citation>
    <scope>NUCLEOTIDE SEQUENCE [LARGE SCALE GENOMIC DNA]</scope>
    <source>
        <strain evidence="3 4">NBC 01752</strain>
    </source>
</reference>
<sequence>MNRRLRQAVVATAALTAGLLMTACQNGTDDSSSGKSRKGSASPVASAEKASDAKNAKSSKGVSGSFKNGKVTYLAPGKYIVSVPGKEDQQFWVADDTEVYGVGTICGEAGSKVDAPCTLDQLEAALEKGAVNADVEMKNGAATLVTERRAAQQDTGSGSGSSGSDSDSSSGRDESVVEGVNKGKGVNGTWFGNVSYLAPGKYTVSDMKGTEQQFLVADDTKIMGYDDICDAVNTGPGGEGGVECTEAQLEAAAKKGFSAEVEISNGIATTITDDH</sequence>
<proteinExistence type="predicted"/>
<feature type="signal peptide" evidence="2">
    <location>
        <begin position="1"/>
        <end position="22"/>
    </location>
</feature>
<dbReference type="Proteomes" id="UP001340816">
    <property type="component" value="Chromosome"/>
</dbReference>
<organism evidence="3 4">
    <name type="scientific">Streptomyces phaeochromogenes</name>
    <dbReference type="NCBI Taxonomy" id="1923"/>
    <lineage>
        <taxon>Bacteria</taxon>
        <taxon>Bacillati</taxon>
        <taxon>Actinomycetota</taxon>
        <taxon>Actinomycetes</taxon>
        <taxon>Kitasatosporales</taxon>
        <taxon>Streptomycetaceae</taxon>
        <taxon>Streptomyces</taxon>
        <taxon>Streptomyces phaeochromogenes group</taxon>
    </lineage>
</organism>
<gene>
    <name evidence="3" type="ORF">OHB35_27525</name>
</gene>